<dbReference type="Gene3D" id="2.160.20.120">
    <property type="match status" value="1"/>
</dbReference>
<evidence type="ECO:0000313" key="3">
    <source>
        <dbReference type="EMBL" id="PTQ96919.1"/>
    </source>
</evidence>
<dbReference type="InterPro" id="IPR021255">
    <property type="entry name" value="DUF2807"/>
</dbReference>
<name>A0A2T5JA83_9SPHI</name>
<dbReference type="OrthoDB" id="5585143at2"/>
<accession>A0A2T5JA83</accession>
<dbReference type="EMBL" id="QAOQ01000004">
    <property type="protein sequence ID" value="PTQ96919.1"/>
    <property type="molecule type" value="Genomic_DNA"/>
</dbReference>
<dbReference type="Proteomes" id="UP000244168">
    <property type="component" value="Unassembled WGS sequence"/>
</dbReference>
<evidence type="ECO:0000259" key="2">
    <source>
        <dbReference type="Pfam" id="PF10988"/>
    </source>
</evidence>
<reference evidence="3 4" key="1">
    <citation type="submission" date="2018-04" db="EMBL/GenBank/DDBJ databases">
        <title>Genomic Encyclopedia of Archaeal and Bacterial Type Strains, Phase II (KMG-II): from individual species to whole genera.</title>
        <authorList>
            <person name="Goeker M."/>
        </authorList>
    </citation>
    <scope>NUCLEOTIDE SEQUENCE [LARGE SCALE GENOMIC DNA]</scope>
    <source>
        <strain evidence="3 4">DSM 26809</strain>
    </source>
</reference>
<sequence length="252" mass="27011">MRHASVINIKTMKNHLLKTIAFTLLTAGAATLSSCNTTCVKGSGKESSEDRKVESFTKLRLLGGYKVLLKQDSSFSVHVSADDNLLQYIRTSNSGNELKIKTEKNICSNHDITLTIGVKNLEAIECSGAVELSNQDTLRVQDLEMKLNGASKVDMSINADRLTTRGAGSTNVKLRGQATTHDVKMTGAGSLDAFDFVVSGYDIETTGAVHSKINVLKDLTVHSTGASELQYKGNPSNVSTSKTGAADIKKVN</sequence>
<dbReference type="PROSITE" id="PS51257">
    <property type="entry name" value="PROKAR_LIPOPROTEIN"/>
    <property type="match status" value="1"/>
</dbReference>
<gene>
    <name evidence="3" type="ORF">C8P68_104413</name>
</gene>
<evidence type="ECO:0000256" key="1">
    <source>
        <dbReference type="SAM" id="MobiDB-lite"/>
    </source>
</evidence>
<evidence type="ECO:0000313" key="4">
    <source>
        <dbReference type="Proteomes" id="UP000244168"/>
    </source>
</evidence>
<keyword evidence="4" id="KW-1185">Reference proteome</keyword>
<proteinExistence type="predicted"/>
<dbReference type="AlphaFoldDB" id="A0A2T5JA83"/>
<dbReference type="Pfam" id="PF10988">
    <property type="entry name" value="DUF2807"/>
    <property type="match status" value="1"/>
</dbReference>
<feature type="domain" description="Putative auto-transporter adhesin head GIN" evidence="2">
    <location>
        <begin position="56"/>
        <end position="235"/>
    </location>
</feature>
<protein>
    <submittedName>
        <fullName evidence="3">Putative autotransporter adhesin-like protein</fullName>
    </submittedName>
</protein>
<organism evidence="3 4">
    <name type="scientific">Mucilaginibacter yixingensis</name>
    <dbReference type="NCBI Taxonomy" id="1295612"/>
    <lineage>
        <taxon>Bacteria</taxon>
        <taxon>Pseudomonadati</taxon>
        <taxon>Bacteroidota</taxon>
        <taxon>Sphingobacteriia</taxon>
        <taxon>Sphingobacteriales</taxon>
        <taxon>Sphingobacteriaceae</taxon>
        <taxon>Mucilaginibacter</taxon>
    </lineage>
</organism>
<feature type="compositionally biased region" description="Polar residues" evidence="1">
    <location>
        <begin position="230"/>
        <end position="243"/>
    </location>
</feature>
<feature type="region of interest" description="Disordered" evidence="1">
    <location>
        <begin position="230"/>
        <end position="252"/>
    </location>
</feature>
<comment type="caution">
    <text evidence="3">The sequence shown here is derived from an EMBL/GenBank/DDBJ whole genome shotgun (WGS) entry which is preliminary data.</text>
</comment>